<proteinExistence type="predicted"/>
<name>A0A366LYF7_9ACTN</name>
<dbReference type="SUPFAM" id="SSF54637">
    <property type="entry name" value="Thioesterase/thiol ester dehydrase-isomerase"/>
    <property type="match status" value="2"/>
</dbReference>
<feature type="domain" description="Acyl-CoA thioesterase-like N-terminal HotDog" evidence="1">
    <location>
        <begin position="24"/>
        <end position="107"/>
    </location>
</feature>
<dbReference type="Gene3D" id="2.40.160.210">
    <property type="entry name" value="Acyl-CoA thioesterase, double hotdog domain"/>
    <property type="match status" value="1"/>
</dbReference>
<dbReference type="InterPro" id="IPR042171">
    <property type="entry name" value="Acyl-CoA_hotdog"/>
</dbReference>
<dbReference type="Pfam" id="PF13622">
    <property type="entry name" value="4HBT_3"/>
    <property type="match status" value="1"/>
</dbReference>
<organism evidence="3 4">
    <name type="scientific">Spongiactinospora rosea</name>
    <dbReference type="NCBI Taxonomy" id="2248750"/>
    <lineage>
        <taxon>Bacteria</taxon>
        <taxon>Bacillati</taxon>
        <taxon>Actinomycetota</taxon>
        <taxon>Actinomycetes</taxon>
        <taxon>Streptosporangiales</taxon>
        <taxon>Streptosporangiaceae</taxon>
        <taxon>Spongiactinospora</taxon>
    </lineage>
</organism>
<comment type="caution">
    <text evidence="3">The sequence shown here is derived from an EMBL/GenBank/DDBJ whole genome shotgun (WGS) entry which is preliminary data.</text>
</comment>
<dbReference type="RefSeq" id="WP_113982057.1">
    <property type="nucleotide sequence ID" value="NZ_QMEY01000007.1"/>
</dbReference>
<gene>
    <name evidence="3" type="ORF">DP939_19015</name>
</gene>
<dbReference type="InterPro" id="IPR052389">
    <property type="entry name" value="Sec_Metab_Biosynth-Assoc"/>
</dbReference>
<dbReference type="PANTHER" id="PTHR38110">
    <property type="entry name" value="CHROMOSOME 23, WHOLE GENOME SHOTGUN SEQUENCE"/>
    <property type="match status" value="1"/>
</dbReference>
<dbReference type="Proteomes" id="UP000253303">
    <property type="component" value="Unassembled WGS sequence"/>
</dbReference>
<dbReference type="AlphaFoldDB" id="A0A366LYF7"/>
<evidence type="ECO:0000259" key="1">
    <source>
        <dbReference type="Pfam" id="PF13622"/>
    </source>
</evidence>
<evidence type="ECO:0000313" key="3">
    <source>
        <dbReference type="EMBL" id="RBQ18583.1"/>
    </source>
</evidence>
<evidence type="ECO:0000259" key="2">
    <source>
        <dbReference type="Pfam" id="PF20789"/>
    </source>
</evidence>
<dbReference type="EMBL" id="QMEY01000007">
    <property type="protein sequence ID" value="RBQ18583.1"/>
    <property type="molecule type" value="Genomic_DNA"/>
</dbReference>
<feature type="domain" description="Acyl-CoA thioesterase-like C-terminal" evidence="2">
    <location>
        <begin position="137"/>
        <end position="265"/>
    </location>
</feature>
<dbReference type="InterPro" id="IPR049449">
    <property type="entry name" value="TesB_ACOT8-like_N"/>
</dbReference>
<dbReference type="PANTHER" id="PTHR38110:SF1">
    <property type="entry name" value="THIOESTERASE DOMAIN-CONTAINING PROTEIN"/>
    <property type="match status" value="1"/>
</dbReference>
<accession>A0A366LYF7</accession>
<dbReference type="InterPro" id="IPR029069">
    <property type="entry name" value="HotDog_dom_sf"/>
</dbReference>
<reference evidence="3 4" key="1">
    <citation type="submission" date="2018-06" db="EMBL/GenBank/DDBJ databases">
        <title>Sphaerisporangium craniellae sp. nov., isolated from a marine sponge in the South China Sea.</title>
        <authorList>
            <person name="Li L."/>
        </authorList>
    </citation>
    <scope>NUCLEOTIDE SEQUENCE [LARGE SCALE GENOMIC DNA]</scope>
    <source>
        <strain evidence="3 4">LHW63015</strain>
    </source>
</reference>
<protein>
    <submittedName>
        <fullName evidence="3">Thioesterase family protein</fullName>
    </submittedName>
</protein>
<dbReference type="InterPro" id="IPR049450">
    <property type="entry name" value="ACOT8-like_C"/>
</dbReference>
<sequence>MSTFGEATAVSARGAGLYAAELDPLWAVGVRPQGGYMLAIMGRAALDAAANDRHPHVTSVGATFIEPPAPGPAEVTVELLRSGRTLTQARARLSQDGRPMVDAVLTLGLLDDSGPEWSAVEPPTIPPEDECFLVPTDPPVAGFTIPLMDVLEERIAPGDLAFMFGAPRREGVTHSWQRLKDGSDWDPLSLLVALDPVPPASYDLGIPGWTPTVQLTAYVHRLPTSGPVRVRLGATDLGGDRMHEVAQVWDAKDRPVAQAMQLAAVRLPGRSVAATA</sequence>
<keyword evidence="4" id="KW-1185">Reference proteome</keyword>
<dbReference type="Pfam" id="PF20789">
    <property type="entry name" value="4HBT_3C"/>
    <property type="match status" value="1"/>
</dbReference>
<dbReference type="OrthoDB" id="5418286at2"/>
<evidence type="ECO:0000313" key="4">
    <source>
        <dbReference type="Proteomes" id="UP000253303"/>
    </source>
</evidence>